<gene>
    <name evidence="1" type="ORF">E2C01_048737</name>
</gene>
<evidence type="ECO:0000313" key="1">
    <source>
        <dbReference type="EMBL" id="MPC54809.1"/>
    </source>
</evidence>
<accession>A0A5B7GAZ0</accession>
<comment type="caution">
    <text evidence="1">The sequence shown here is derived from an EMBL/GenBank/DDBJ whole genome shotgun (WGS) entry which is preliminary data.</text>
</comment>
<sequence>MRDSRSQPYVTRPSLPKPFGLRVVNLMMDLSIDPTPVYSFLLPRVEEMANCGRNLENGRDHYFHSPSLDLHPCPGSPCTDFIGATAHRSHVPCTKVPVDQGPSTLL</sequence>
<proteinExistence type="predicted"/>
<dbReference type="AlphaFoldDB" id="A0A5B7GAZ0"/>
<protein>
    <submittedName>
        <fullName evidence="1">Uncharacterized protein</fullName>
    </submittedName>
</protein>
<dbReference type="EMBL" id="VSRR010012655">
    <property type="protein sequence ID" value="MPC54809.1"/>
    <property type="molecule type" value="Genomic_DNA"/>
</dbReference>
<reference evidence="1 2" key="1">
    <citation type="submission" date="2019-05" db="EMBL/GenBank/DDBJ databases">
        <title>Another draft genome of Portunus trituberculatus and its Hox gene families provides insights of decapod evolution.</title>
        <authorList>
            <person name="Jeong J.-H."/>
            <person name="Song I."/>
            <person name="Kim S."/>
            <person name="Choi T."/>
            <person name="Kim D."/>
            <person name="Ryu S."/>
            <person name="Kim W."/>
        </authorList>
    </citation>
    <scope>NUCLEOTIDE SEQUENCE [LARGE SCALE GENOMIC DNA]</scope>
    <source>
        <tissue evidence="1">Muscle</tissue>
    </source>
</reference>
<evidence type="ECO:0000313" key="2">
    <source>
        <dbReference type="Proteomes" id="UP000324222"/>
    </source>
</evidence>
<organism evidence="1 2">
    <name type="scientific">Portunus trituberculatus</name>
    <name type="common">Swimming crab</name>
    <name type="synonym">Neptunus trituberculatus</name>
    <dbReference type="NCBI Taxonomy" id="210409"/>
    <lineage>
        <taxon>Eukaryota</taxon>
        <taxon>Metazoa</taxon>
        <taxon>Ecdysozoa</taxon>
        <taxon>Arthropoda</taxon>
        <taxon>Crustacea</taxon>
        <taxon>Multicrustacea</taxon>
        <taxon>Malacostraca</taxon>
        <taxon>Eumalacostraca</taxon>
        <taxon>Eucarida</taxon>
        <taxon>Decapoda</taxon>
        <taxon>Pleocyemata</taxon>
        <taxon>Brachyura</taxon>
        <taxon>Eubrachyura</taxon>
        <taxon>Portunoidea</taxon>
        <taxon>Portunidae</taxon>
        <taxon>Portuninae</taxon>
        <taxon>Portunus</taxon>
    </lineage>
</organism>
<keyword evidence="2" id="KW-1185">Reference proteome</keyword>
<dbReference type="Proteomes" id="UP000324222">
    <property type="component" value="Unassembled WGS sequence"/>
</dbReference>
<name>A0A5B7GAZ0_PORTR</name>